<gene>
    <name evidence="1" type="ORF">Goshw_006672</name>
</gene>
<sequence>MEFIQLNRFTWSVGLTHSKKKHSTVMWEVASKMSF</sequence>
<comment type="caution">
    <text evidence="1">The sequence shown here is derived from an EMBL/GenBank/DDBJ whole genome shotgun (WGS) entry which is preliminary data.</text>
</comment>
<evidence type="ECO:0000313" key="2">
    <source>
        <dbReference type="Proteomes" id="UP000593576"/>
    </source>
</evidence>
<dbReference type="EMBL" id="JABFAF010000004">
    <property type="protein sequence ID" value="MBA0852543.1"/>
    <property type="molecule type" value="Genomic_DNA"/>
</dbReference>
<evidence type="ECO:0000313" key="1">
    <source>
        <dbReference type="EMBL" id="MBA0852543.1"/>
    </source>
</evidence>
<dbReference type="AlphaFoldDB" id="A0A7J9L1E7"/>
<proteinExistence type="predicted"/>
<protein>
    <submittedName>
        <fullName evidence="1">Uncharacterized protein</fullName>
    </submittedName>
</protein>
<dbReference type="Proteomes" id="UP000593576">
    <property type="component" value="Unassembled WGS sequence"/>
</dbReference>
<accession>A0A7J9L1E7</accession>
<keyword evidence="2" id="KW-1185">Reference proteome</keyword>
<reference evidence="1 2" key="1">
    <citation type="journal article" date="2019" name="Genome Biol. Evol.">
        <title>Insights into the evolution of the New World diploid cottons (Gossypium, subgenus Houzingenia) based on genome sequencing.</title>
        <authorList>
            <person name="Grover C.E."/>
            <person name="Arick M.A. 2nd"/>
            <person name="Thrash A."/>
            <person name="Conover J.L."/>
            <person name="Sanders W.S."/>
            <person name="Peterson D.G."/>
            <person name="Frelichowski J.E."/>
            <person name="Scheffler J.A."/>
            <person name="Scheffler B.E."/>
            <person name="Wendel J.F."/>
        </authorList>
    </citation>
    <scope>NUCLEOTIDE SEQUENCE [LARGE SCALE GENOMIC DNA]</scope>
    <source>
        <strain evidence="1">1</strain>
        <tissue evidence="1">Leaf</tissue>
    </source>
</reference>
<organism evidence="1 2">
    <name type="scientific">Gossypium schwendimanii</name>
    <name type="common">Cotton</name>
    <dbReference type="NCBI Taxonomy" id="34291"/>
    <lineage>
        <taxon>Eukaryota</taxon>
        <taxon>Viridiplantae</taxon>
        <taxon>Streptophyta</taxon>
        <taxon>Embryophyta</taxon>
        <taxon>Tracheophyta</taxon>
        <taxon>Spermatophyta</taxon>
        <taxon>Magnoliopsida</taxon>
        <taxon>eudicotyledons</taxon>
        <taxon>Gunneridae</taxon>
        <taxon>Pentapetalae</taxon>
        <taxon>rosids</taxon>
        <taxon>malvids</taxon>
        <taxon>Malvales</taxon>
        <taxon>Malvaceae</taxon>
        <taxon>Malvoideae</taxon>
        <taxon>Gossypium</taxon>
    </lineage>
</organism>
<name>A0A7J9L1E7_GOSSC</name>